<dbReference type="SUPFAM" id="SSF51735">
    <property type="entry name" value="NAD(P)-binding Rossmann-fold domains"/>
    <property type="match status" value="1"/>
</dbReference>
<organism evidence="3 4">
    <name type="scientific">Candidatus Roizmanbacteria bacterium RIFCSPLOWO2_02_FULL_36_11</name>
    <dbReference type="NCBI Taxonomy" id="1802071"/>
    <lineage>
        <taxon>Bacteria</taxon>
        <taxon>Candidatus Roizmaniibacteriota</taxon>
    </lineage>
</organism>
<accession>A0A1F7JIY3</accession>
<gene>
    <name evidence="3" type="ORF">A3H78_05345</name>
</gene>
<dbReference type="Pfam" id="PF13561">
    <property type="entry name" value="adh_short_C2"/>
    <property type="match status" value="1"/>
</dbReference>
<dbReference type="PANTHER" id="PTHR42760:SF133">
    <property type="entry name" value="3-OXOACYL-[ACYL-CARRIER-PROTEIN] REDUCTASE"/>
    <property type="match status" value="1"/>
</dbReference>
<sequence length="261" mass="29355">MKNYNLSDLNDKVVVIVGGFGLIGKELCQGFCQHNVKLVVVDIGEKKKFIDGLNKINKNTIFHYQIDINNEKAVKQLFNSIIIRFKAIDVFVNCSFPKTPDWSLNVEKVKYGSIKSNLINHLGSYYNLTQQVTLIMKKQKKGSIINFSSIYGLVGPNFQIYEGTKMTSPSAYALIKGGINTMTRYFASYYGKYNVRVNCISPGGVFDNQNKKFVKAYEDFVPLKRMAKPEDLVLPTLFLASDGSSYITGHNLLVDGGWTII</sequence>
<dbReference type="AlphaFoldDB" id="A0A1F7JIY3"/>
<evidence type="ECO:0008006" key="5">
    <source>
        <dbReference type="Google" id="ProtNLM"/>
    </source>
</evidence>
<evidence type="ECO:0000256" key="1">
    <source>
        <dbReference type="ARBA" id="ARBA00006484"/>
    </source>
</evidence>
<reference evidence="3 4" key="1">
    <citation type="journal article" date="2016" name="Nat. Commun.">
        <title>Thousands of microbial genomes shed light on interconnected biogeochemical processes in an aquifer system.</title>
        <authorList>
            <person name="Anantharaman K."/>
            <person name="Brown C.T."/>
            <person name="Hug L.A."/>
            <person name="Sharon I."/>
            <person name="Castelle C.J."/>
            <person name="Probst A.J."/>
            <person name="Thomas B.C."/>
            <person name="Singh A."/>
            <person name="Wilkins M.J."/>
            <person name="Karaoz U."/>
            <person name="Brodie E.L."/>
            <person name="Williams K.H."/>
            <person name="Hubbard S.S."/>
            <person name="Banfield J.F."/>
        </authorList>
    </citation>
    <scope>NUCLEOTIDE SEQUENCE [LARGE SCALE GENOMIC DNA]</scope>
</reference>
<evidence type="ECO:0000313" key="4">
    <source>
        <dbReference type="Proteomes" id="UP000177418"/>
    </source>
</evidence>
<evidence type="ECO:0000313" key="3">
    <source>
        <dbReference type="EMBL" id="OGK55559.1"/>
    </source>
</evidence>
<dbReference type="EMBL" id="MGAV01000002">
    <property type="protein sequence ID" value="OGK55559.1"/>
    <property type="molecule type" value="Genomic_DNA"/>
</dbReference>
<evidence type="ECO:0000256" key="2">
    <source>
        <dbReference type="ARBA" id="ARBA00023002"/>
    </source>
</evidence>
<dbReference type="Proteomes" id="UP000177418">
    <property type="component" value="Unassembled WGS sequence"/>
</dbReference>
<comment type="caution">
    <text evidence="3">The sequence shown here is derived from an EMBL/GenBank/DDBJ whole genome shotgun (WGS) entry which is preliminary data.</text>
</comment>
<name>A0A1F7JIY3_9BACT</name>
<keyword evidence="2" id="KW-0560">Oxidoreductase</keyword>
<comment type="similarity">
    <text evidence="1">Belongs to the short-chain dehydrogenases/reductases (SDR) family.</text>
</comment>
<dbReference type="GO" id="GO:0016616">
    <property type="term" value="F:oxidoreductase activity, acting on the CH-OH group of donors, NAD or NADP as acceptor"/>
    <property type="evidence" value="ECO:0007669"/>
    <property type="project" value="TreeGrafter"/>
</dbReference>
<protein>
    <recommendedName>
        <fullName evidence="5">Short-chain dehydrogenase</fullName>
    </recommendedName>
</protein>
<proteinExistence type="inferred from homology"/>
<dbReference type="PRINTS" id="PR00081">
    <property type="entry name" value="GDHRDH"/>
</dbReference>
<dbReference type="InterPro" id="IPR036291">
    <property type="entry name" value="NAD(P)-bd_dom_sf"/>
</dbReference>
<dbReference type="InterPro" id="IPR002347">
    <property type="entry name" value="SDR_fam"/>
</dbReference>
<dbReference type="Gene3D" id="3.40.50.720">
    <property type="entry name" value="NAD(P)-binding Rossmann-like Domain"/>
    <property type="match status" value="1"/>
</dbReference>
<dbReference type="PANTHER" id="PTHR42760">
    <property type="entry name" value="SHORT-CHAIN DEHYDROGENASES/REDUCTASES FAMILY MEMBER"/>
    <property type="match status" value="1"/>
</dbReference>